<accession>A0ABU3ZH54</accession>
<organism evidence="2 3">
    <name type="scientific">Photobacterium rosenbergii</name>
    <dbReference type="NCBI Taxonomy" id="294936"/>
    <lineage>
        <taxon>Bacteria</taxon>
        <taxon>Pseudomonadati</taxon>
        <taxon>Pseudomonadota</taxon>
        <taxon>Gammaproteobacteria</taxon>
        <taxon>Vibrionales</taxon>
        <taxon>Vibrionaceae</taxon>
        <taxon>Photobacterium</taxon>
    </lineage>
</organism>
<sequence>MRSAQQVIIKVAIASLLFGFIQFVQAGSMIATLPDGREVLLLEDNTWRFVTPEPASSAPVKPSATPTTSAGGNNLATGTTVVTSTEIATDTAATADKVSTAGRSTAPATASGVKASSTNGDLVAPDTGRLVGEYQRSGVVMVAQSASYQDGRLTIPVLLRNEGTDSVILVEVATILRNDKGEVLKRDNHVVWTSIKRMPETYFRPGTEREGKILTFTVPKQEHYFLETDITTVERW</sequence>
<reference evidence="2 3" key="1">
    <citation type="submission" date="2023-10" db="EMBL/GenBank/DDBJ databases">
        <title>Marine bacteria isolated from horseshoe crab.</title>
        <authorList>
            <person name="Cheng T.H."/>
        </authorList>
    </citation>
    <scope>NUCLEOTIDE SEQUENCE [LARGE SCALE GENOMIC DNA]</scope>
    <source>
        <strain evidence="2 3">HSC6</strain>
    </source>
</reference>
<feature type="compositionally biased region" description="Polar residues" evidence="1">
    <location>
        <begin position="64"/>
        <end position="75"/>
    </location>
</feature>
<name>A0ABU3ZH54_9GAMM</name>
<evidence type="ECO:0000313" key="3">
    <source>
        <dbReference type="Proteomes" id="UP001186452"/>
    </source>
</evidence>
<protein>
    <submittedName>
        <fullName evidence="2">DUF3157 family protein</fullName>
    </submittedName>
</protein>
<proteinExistence type="predicted"/>
<dbReference type="EMBL" id="JAWJZI010000003">
    <property type="protein sequence ID" value="MDV5169243.1"/>
    <property type="molecule type" value="Genomic_DNA"/>
</dbReference>
<dbReference type="RefSeq" id="WP_317522003.1">
    <property type="nucleotide sequence ID" value="NZ_JAWJZI010000003.1"/>
</dbReference>
<comment type="caution">
    <text evidence="2">The sequence shown here is derived from an EMBL/GenBank/DDBJ whole genome shotgun (WGS) entry which is preliminary data.</text>
</comment>
<feature type="region of interest" description="Disordered" evidence="1">
    <location>
        <begin position="51"/>
        <end position="75"/>
    </location>
</feature>
<evidence type="ECO:0000256" key="1">
    <source>
        <dbReference type="SAM" id="MobiDB-lite"/>
    </source>
</evidence>
<gene>
    <name evidence="2" type="ORF">R2X38_09570</name>
</gene>
<evidence type="ECO:0000313" key="2">
    <source>
        <dbReference type="EMBL" id="MDV5169243.1"/>
    </source>
</evidence>
<dbReference type="Proteomes" id="UP001186452">
    <property type="component" value="Unassembled WGS sequence"/>
</dbReference>
<feature type="compositionally biased region" description="Polar residues" evidence="1">
    <location>
        <begin position="102"/>
        <end position="120"/>
    </location>
</feature>
<dbReference type="InterPro" id="IPR021501">
    <property type="entry name" value="DUF3157"/>
</dbReference>
<feature type="region of interest" description="Disordered" evidence="1">
    <location>
        <begin position="94"/>
        <end position="120"/>
    </location>
</feature>
<dbReference type="Pfam" id="PF11355">
    <property type="entry name" value="DUF3157"/>
    <property type="match status" value="1"/>
</dbReference>
<keyword evidence="3" id="KW-1185">Reference proteome</keyword>